<accession>A0A1H4K2F0</accession>
<evidence type="ECO:0000313" key="3">
    <source>
        <dbReference type="Proteomes" id="UP000182409"/>
    </source>
</evidence>
<sequence length="29" mass="3253">MMGTQQKPPPVVFLAKPRKEAEIDNLKEG</sequence>
<dbReference type="AlphaFoldDB" id="A0A1H4K2F0"/>
<feature type="region of interest" description="Disordered" evidence="1">
    <location>
        <begin position="1"/>
        <end position="29"/>
    </location>
</feature>
<evidence type="ECO:0000256" key="1">
    <source>
        <dbReference type="SAM" id="MobiDB-lite"/>
    </source>
</evidence>
<name>A0A1H4K2F0_9BACT</name>
<organism evidence="2 3">
    <name type="scientific">Terriglobus roseus</name>
    <dbReference type="NCBI Taxonomy" id="392734"/>
    <lineage>
        <taxon>Bacteria</taxon>
        <taxon>Pseudomonadati</taxon>
        <taxon>Acidobacteriota</taxon>
        <taxon>Terriglobia</taxon>
        <taxon>Terriglobales</taxon>
        <taxon>Acidobacteriaceae</taxon>
        <taxon>Terriglobus</taxon>
    </lineage>
</organism>
<proteinExistence type="predicted"/>
<dbReference type="Proteomes" id="UP000182409">
    <property type="component" value="Unassembled WGS sequence"/>
</dbReference>
<protein>
    <submittedName>
        <fullName evidence="2">Uncharacterized protein</fullName>
    </submittedName>
</protein>
<reference evidence="2 3" key="1">
    <citation type="submission" date="2016-10" db="EMBL/GenBank/DDBJ databases">
        <authorList>
            <person name="de Groot N.N."/>
        </authorList>
    </citation>
    <scope>NUCLEOTIDE SEQUENCE [LARGE SCALE GENOMIC DNA]</scope>
    <source>
        <strain evidence="2 3">AB35.6</strain>
    </source>
</reference>
<dbReference type="EMBL" id="FNSD01000001">
    <property type="protein sequence ID" value="SEB52573.1"/>
    <property type="molecule type" value="Genomic_DNA"/>
</dbReference>
<gene>
    <name evidence="2" type="ORF">SAMN05443244_0961</name>
</gene>
<feature type="compositionally biased region" description="Basic and acidic residues" evidence="1">
    <location>
        <begin position="17"/>
        <end position="29"/>
    </location>
</feature>
<evidence type="ECO:0000313" key="2">
    <source>
        <dbReference type="EMBL" id="SEB52573.1"/>
    </source>
</evidence>